<evidence type="ECO:0000313" key="3">
    <source>
        <dbReference type="EMBL" id="SDY73834.1"/>
    </source>
</evidence>
<dbReference type="AlphaFoldDB" id="A0A1H3MBY7"/>
<gene>
    <name evidence="3" type="ORF">SAMN05421881_105810</name>
</gene>
<evidence type="ECO:0000259" key="2">
    <source>
        <dbReference type="Pfam" id="PF01551"/>
    </source>
</evidence>
<accession>A0A1H3MBY7</accession>
<dbReference type="PANTHER" id="PTHR21666:SF270">
    <property type="entry name" value="MUREIN HYDROLASE ACTIVATOR ENVC"/>
    <property type="match status" value="1"/>
</dbReference>
<evidence type="ECO:0000313" key="4">
    <source>
        <dbReference type="Proteomes" id="UP000198640"/>
    </source>
</evidence>
<keyword evidence="1" id="KW-1133">Transmembrane helix</keyword>
<feature type="domain" description="M23ase beta-sheet core" evidence="2">
    <location>
        <begin position="203"/>
        <end position="297"/>
    </location>
</feature>
<dbReference type="InterPro" id="IPR011055">
    <property type="entry name" value="Dup_hybrid_motif"/>
</dbReference>
<name>A0A1H3MBY7_9PROT</name>
<proteinExistence type="predicted"/>
<feature type="transmembrane region" description="Helical" evidence="1">
    <location>
        <begin position="21"/>
        <end position="41"/>
    </location>
</feature>
<dbReference type="CDD" id="cd12797">
    <property type="entry name" value="M23_peptidase"/>
    <property type="match status" value="1"/>
</dbReference>
<dbReference type="InterPro" id="IPR016047">
    <property type="entry name" value="M23ase_b-sheet_dom"/>
</dbReference>
<dbReference type="GO" id="GO:0004222">
    <property type="term" value="F:metalloendopeptidase activity"/>
    <property type="evidence" value="ECO:0007669"/>
    <property type="project" value="TreeGrafter"/>
</dbReference>
<organism evidence="3 4">
    <name type="scientific">Nitrosomonas halophila</name>
    <dbReference type="NCBI Taxonomy" id="44576"/>
    <lineage>
        <taxon>Bacteria</taxon>
        <taxon>Pseudomonadati</taxon>
        <taxon>Pseudomonadota</taxon>
        <taxon>Betaproteobacteria</taxon>
        <taxon>Nitrosomonadales</taxon>
        <taxon>Nitrosomonadaceae</taxon>
        <taxon>Nitrosomonas</taxon>
    </lineage>
</organism>
<reference evidence="3 4" key="1">
    <citation type="submission" date="2016-10" db="EMBL/GenBank/DDBJ databases">
        <authorList>
            <person name="de Groot N.N."/>
        </authorList>
    </citation>
    <scope>NUCLEOTIDE SEQUENCE [LARGE SCALE GENOMIC DNA]</scope>
    <source>
        <strain evidence="3 4">Nm1</strain>
    </source>
</reference>
<keyword evidence="1" id="KW-0472">Membrane</keyword>
<protein>
    <submittedName>
        <fullName evidence="3">Peptidase family M23</fullName>
    </submittedName>
</protein>
<dbReference type="Gene3D" id="2.70.70.10">
    <property type="entry name" value="Glucose Permease (Domain IIA)"/>
    <property type="match status" value="1"/>
</dbReference>
<dbReference type="Pfam" id="PF01551">
    <property type="entry name" value="Peptidase_M23"/>
    <property type="match status" value="1"/>
</dbReference>
<keyword evidence="4" id="KW-1185">Reference proteome</keyword>
<dbReference type="EMBL" id="FNOY01000058">
    <property type="protein sequence ID" value="SDY73834.1"/>
    <property type="molecule type" value="Genomic_DNA"/>
</dbReference>
<dbReference type="SUPFAM" id="SSF51261">
    <property type="entry name" value="Duplicated hybrid motif"/>
    <property type="match status" value="1"/>
</dbReference>
<evidence type="ECO:0000256" key="1">
    <source>
        <dbReference type="SAM" id="Phobius"/>
    </source>
</evidence>
<dbReference type="OrthoDB" id="9815245at2"/>
<keyword evidence="1" id="KW-0812">Transmembrane</keyword>
<dbReference type="FunFam" id="2.70.70.10:FF:000006">
    <property type="entry name" value="M23 family peptidase"/>
    <property type="match status" value="1"/>
</dbReference>
<sequence length="305" mass="33752">MNIILISDRLGQAKTLTLTRIHFILGAVLILMMVVLLAIGLNRFVGNLADRVDHPLLRTVLQHPEFEKNQRVQSYVNKNLDYMATKLGHMQVQLLRLNALGKRLVDLYGIDSHELSFDHVPGQGGLSLESGQEDVSFEELSQQFFGLAKLLDDHSDKLTILDSMLLNERIEQEMLPTAMPLDAHWTSSAFGTRVDPFSGKKTFHEGVDFPAKPGTPIKAAAGGVVVYSDYHSDYGNMVEIDHGNGLVSRYAHASKRDVSVGQLVLKGQKIAEIGSTGRSTGPHLHFEIRHNGVPLNPSRFLQMPG</sequence>
<dbReference type="Proteomes" id="UP000198640">
    <property type="component" value="Unassembled WGS sequence"/>
</dbReference>
<dbReference type="STRING" id="44576.SAMN05421881_105810"/>
<dbReference type="PANTHER" id="PTHR21666">
    <property type="entry name" value="PEPTIDASE-RELATED"/>
    <property type="match status" value="1"/>
</dbReference>
<dbReference type="RefSeq" id="WP_090415291.1">
    <property type="nucleotide sequence ID" value="NZ_FNOY01000058.1"/>
</dbReference>
<dbReference type="InterPro" id="IPR050570">
    <property type="entry name" value="Cell_wall_metabolism_enzyme"/>
</dbReference>